<keyword evidence="4" id="KW-0804">Transcription</keyword>
<dbReference type="KEGG" id="ksk:KSE_30740"/>
<feature type="region of interest" description="Disordered" evidence="5">
    <location>
        <begin position="1"/>
        <end position="21"/>
    </location>
</feature>
<name>E4NCF4_KITSK</name>
<evidence type="ECO:0000313" key="7">
    <source>
        <dbReference type="EMBL" id="BAJ28885.1"/>
    </source>
</evidence>
<feature type="compositionally biased region" description="Pro residues" evidence="5">
    <location>
        <begin position="119"/>
        <end position="135"/>
    </location>
</feature>
<feature type="compositionally biased region" description="Low complexity" evidence="5">
    <location>
        <begin position="472"/>
        <end position="481"/>
    </location>
</feature>
<evidence type="ECO:0000256" key="1">
    <source>
        <dbReference type="ARBA" id="ARBA00023015"/>
    </source>
</evidence>
<dbReference type="PANTHER" id="PTHR43133:SF8">
    <property type="entry name" value="RNA POLYMERASE SIGMA FACTOR HI_1459-RELATED"/>
    <property type="match status" value="1"/>
</dbReference>
<dbReference type="Proteomes" id="UP000007076">
    <property type="component" value="Chromosome"/>
</dbReference>
<dbReference type="PRINTS" id="PR00038">
    <property type="entry name" value="HTHLUXR"/>
</dbReference>
<evidence type="ECO:0000256" key="4">
    <source>
        <dbReference type="ARBA" id="ARBA00023163"/>
    </source>
</evidence>
<dbReference type="AlphaFoldDB" id="E4NCF4"/>
<feature type="compositionally biased region" description="Low complexity" evidence="5">
    <location>
        <begin position="96"/>
        <end position="115"/>
    </location>
</feature>
<accession>E4NCF4</accession>
<feature type="domain" description="HTH luxR-type" evidence="6">
    <location>
        <begin position="27"/>
        <end position="84"/>
    </location>
</feature>
<keyword evidence="8" id="KW-1185">Reference proteome</keyword>
<dbReference type="PANTHER" id="PTHR43133">
    <property type="entry name" value="RNA POLYMERASE ECF-TYPE SIGMA FACTO"/>
    <property type="match status" value="1"/>
</dbReference>
<dbReference type="EMBL" id="AP010968">
    <property type="protein sequence ID" value="BAJ28885.1"/>
    <property type="molecule type" value="Genomic_DNA"/>
</dbReference>
<keyword evidence="2" id="KW-0731">Sigma factor</keyword>
<evidence type="ECO:0000256" key="5">
    <source>
        <dbReference type="SAM" id="MobiDB-lite"/>
    </source>
</evidence>
<keyword evidence="3" id="KW-0238">DNA-binding</keyword>
<sequence length="507" mass="52554">MTTPSTAEPEPTTGTSPRAREDAELLLRRLAPREAEALARLAAGDDLRAMARHLGVAPGTARNHLNRAIRKLGVRDREEAVALVTALAPAAAPAVQPAPAAEPAEPAAPEAEPAEFVGPPLPPAAAPAPEPPAPETPADGDRVDGDPTGEPEPDYAPVPASFEEFAALVHTRLVQQVFLLTGHRHRAAHCVHLALGAAGRRWAEVAAEPDPEGWVRREAFDLALSPWHRGGPRRTHLLRRPRRRIAVDAAGAPEPPEPPQKLTQRDRALVKALLRLSRPRRRALVLHDTLGLPVELVAVEVESSTAAAERRVRSARAALAREVPALVGEDPEDPEFAERLAALLHRAAVHGCPGPRLPSAARLVADSRLHTGLVTGGAAALTVAVGAAVVTTLLGVGPSELVRPAPVRATACTAAGSGSAGPAAPDGAPGLRTPWCGPTPGVPARLVGPPGQLPPPPEGSAAGRSRADLFAARRSPFAPAAAERRPLPPPMAAPCGPAELCAPPSAP</sequence>
<keyword evidence="1" id="KW-0805">Transcription regulation</keyword>
<dbReference type="Gene3D" id="1.10.10.10">
    <property type="entry name" value="Winged helix-like DNA-binding domain superfamily/Winged helix DNA-binding domain"/>
    <property type="match status" value="2"/>
</dbReference>
<dbReference type="Pfam" id="PF00196">
    <property type="entry name" value="GerE"/>
    <property type="match status" value="1"/>
</dbReference>
<feature type="compositionally biased region" description="Low complexity" evidence="5">
    <location>
        <begin position="1"/>
        <end position="17"/>
    </location>
</feature>
<dbReference type="GO" id="GO:0003677">
    <property type="term" value="F:DNA binding"/>
    <property type="evidence" value="ECO:0007669"/>
    <property type="project" value="UniProtKB-KW"/>
</dbReference>
<gene>
    <name evidence="7" type="ordered locus">KSE_30740</name>
</gene>
<dbReference type="eggNOG" id="COG1595">
    <property type="taxonomic scope" value="Bacteria"/>
</dbReference>
<organism evidence="7 8">
    <name type="scientific">Kitasatospora setae (strain ATCC 33774 / DSM 43861 / JCM 3304 / KCC A-0304 / NBRC 14216 / KM-6054)</name>
    <name type="common">Streptomyces setae</name>
    <dbReference type="NCBI Taxonomy" id="452652"/>
    <lineage>
        <taxon>Bacteria</taxon>
        <taxon>Bacillati</taxon>
        <taxon>Actinomycetota</taxon>
        <taxon>Actinomycetes</taxon>
        <taxon>Kitasatosporales</taxon>
        <taxon>Streptomycetaceae</taxon>
        <taxon>Kitasatospora</taxon>
    </lineage>
</organism>
<dbReference type="InterPro" id="IPR016032">
    <property type="entry name" value="Sig_transdc_resp-reg_C-effctor"/>
</dbReference>
<evidence type="ECO:0000259" key="6">
    <source>
        <dbReference type="SMART" id="SM00421"/>
    </source>
</evidence>
<protein>
    <submittedName>
        <fullName evidence="7">Putative LuxR family transcriptional regulator</fullName>
    </submittedName>
</protein>
<reference evidence="7 8" key="1">
    <citation type="journal article" date="2010" name="DNA Res.">
        <title>Genome sequence of Kitasatospora setae NBRC 14216T: an evolutionary snapshot of the family Streptomycetaceae.</title>
        <authorList>
            <person name="Ichikawa N."/>
            <person name="Oguchi A."/>
            <person name="Ikeda H."/>
            <person name="Ishikawa J."/>
            <person name="Kitani S."/>
            <person name="Watanabe Y."/>
            <person name="Nakamura S."/>
            <person name="Katano Y."/>
            <person name="Kishi E."/>
            <person name="Sasagawa M."/>
            <person name="Ankai A."/>
            <person name="Fukui S."/>
            <person name="Hashimoto Y."/>
            <person name="Kamata S."/>
            <person name="Otoguro M."/>
            <person name="Tanikawa S."/>
            <person name="Nihira T."/>
            <person name="Horinouchi S."/>
            <person name="Ohnishi Y."/>
            <person name="Hayakawa M."/>
            <person name="Kuzuyama T."/>
            <person name="Arisawa A."/>
            <person name="Nomoto F."/>
            <person name="Miura H."/>
            <person name="Takahashi Y."/>
            <person name="Fujita N."/>
        </authorList>
    </citation>
    <scope>NUCLEOTIDE SEQUENCE [LARGE SCALE GENOMIC DNA]</scope>
    <source>
        <strain evidence="8">ATCC 33774 / DSM 43861 / JCM 3304 / KCC A-0304 / NBRC 14216 / KM-6054</strain>
    </source>
</reference>
<evidence type="ECO:0000256" key="2">
    <source>
        <dbReference type="ARBA" id="ARBA00023082"/>
    </source>
</evidence>
<feature type="compositionally biased region" description="Low complexity" evidence="5">
    <location>
        <begin position="414"/>
        <end position="430"/>
    </location>
</feature>
<evidence type="ECO:0000256" key="3">
    <source>
        <dbReference type="ARBA" id="ARBA00023125"/>
    </source>
</evidence>
<proteinExistence type="predicted"/>
<evidence type="ECO:0000313" key="8">
    <source>
        <dbReference type="Proteomes" id="UP000007076"/>
    </source>
</evidence>
<dbReference type="SUPFAM" id="SSF46894">
    <property type="entry name" value="C-terminal effector domain of the bipartite response regulators"/>
    <property type="match status" value="1"/>
</dbReference>
<dbReference type="GO" id="GO:0016987">
    <property type="term" value="F:sigma factor activity"/>
    <property type="evidence" value="ECO:0007669"/>
    <property type="project" value="UniProtKB-KW"/>
</dbReference>
<dbReference type="eggNOG" id="COG2197">
    <property type="taxonomic scope" value="Bacteria"/>
</dbReference>
<feature type="region of interest" description="Disordered" evidence="5">
    <location>
        <begin position="96"/>
        <end position="157"/>
    </location>
</feature>
<dbReference type="InterPro" id="IPR036388">
    <property type="entry name" value="WH-like_DNA-bd_sf"/>
</dbReference>
<dbReference type="STRING" id="452652.KSE_30740"/>
<dbReference type="InterPro" id="IPR000792">
    <property type="entry name" value="Tscrpt_reg_LuxR_C"/>
</dbReference>
<dbReference type="InterPro" id="IPR039425">
    <property type="entry name" value="RNA_pol_sigma-70-like"/>
</dbReference>
<dbReference type="PATRIC" id="fig|452652.3.peg.3084"/>
<dbReference type="SMART" id="SM00421">
    <property type="entry name" value="HTH_LUXR"/>
    <property type="match status" value="1"/>
</dbReference>
<feature type="region of interest" description="Disordered" evidence="5">
    <location>
        <begin position="414"/>
        <end position="507"/>
    </location>
</feature>
<dbReference type="RefSeq" id="WP_014136197.1">
    <property type="nucleotide sequence ID" value="NC_016109.1"/>
</dbReference>
<dbReference type="HOGENOM" id="CLU_537232_0_0_11"/>